<organism evidence="2">
    <name type="scientific">viral metagenome</name>
    <dbReference type="NCBI Taxonomy" id="1070528"/>
    <lineage>
        <taxon>unclassified sequences</taxon>
        <taxon>metagenomes</taxon>
        <taxon>organismal metagenomes</taxon>
    </lineage>
</organism>
<reference evidence="2" key="1">
    <citation type="journal article" date="2020" name="Nature">
        <title>Giant virus diversity and host interactions through global metagenomics.</title>
        <authorList>
            <person name="Schulz F."/>
            <person name="Roux S."/>
            <person name="Paez-Espino D."/>
            <person name="Jungbluth S."/>
            <person name="Walsh D.A."/>
            <person name="Denef V.J."/>
            <person name="McMahon K.D."/>
            <person name="Konstantinidis K.T."/>
            <person name="Eloe-Fadrosh E.A."/>
            <person name="Kyrpides N.C."/>
            <person name="Woyke T."/>
        </authorList>
    </citation>
    <scope>NUCLEOTIDE SEQUENCE</scope>
    <source>
        <strain evidence="2">GVMAG-M-3300018416-26</strain>
    </source>
</reference>
<sequence length="113" mass="12672">MSKLINEELKRKAVDMLSSANPAVLFLSNLTKKEKFSTKEHFKESTGGGVLVFFILLLFVIYMMAMIVTWVRLVFIASSCSIGEGVAAFFVTSTYTLWKMGTLIQNDCKKGLF</sequence>
<keyword evidence="1" id="KW-0812">Transmembrane</keyword>
<feature type="transmembrane region" description="Helical" evidence="1">
    <location>
        <begin position="49"/>
        <end position="68"/>
    </location>
</feature>
<proteinExistence type="predicted"/>
<evidence type="ECO:0000313" key="2">
    <source>
        <dbReference type="EMBL" id="QHS94155.1"/>
    </source>
</evidence>
<keyword evidence="1" id="KW-1133">Transmembrane helix</keyword>
<protein>
    <submittedName>
        <fullName evidence="2">Uncharacterized protein</fullName>
    </submittedName>
</protein>
<accession>A0A6C0BP05</accession>
<keyword evidence="1" id="KW-0472">Membrane</keyword>
<dbReference type="EMBL" id="MN739217">
    <property type="protein sequence ID" value="QHS94155.1"/>
    <property type="molecule type" value="Genomic_DNA"/>
</dbReference>
<dbReference type="AlphaFoldDB" id="A0A6C0BP05"/>
<name>A0A6C0BP05_9ZZZZ</name>
<evidence type="ECO:0000256" key="1">
    <source>
        <dbReference type="SAM" id="Phobius"/>
    </source>
</evidence>
<feature type="transmembrane region" description="Helical" evidence="1">
    <location>
        <begin position="74"/>
        <end position="98"/>
    </location>
</feature>